<feature type="transmembrane region" description="Helical" evidence="7">
    <location>
        <begin position="53"/>
        <end position="77"/>
    </location>
</feature>
<evidence type="ECO:0000256" key="1">
    <source>
        <dbReference type="ARBA" id="ARBA00004651"/>
    </source>
</evidence>
<dbReference type="GO" id="GO:0042970">
    <property type="term" value="F:homoserine transmembrane transporter activity"/>
    <property type="evidence" value="ECO:0007669"/>
    <property type="project" value="TreeGrafter"/>
</dbReference>
<evidence type="ECO:0000256" key="7">
    <source>
        <dbReference type="SAM" id="Phobius"/>
    </source>
</evidence>
<dbReference type="AlphaFoldDB" id="A0A4V0ZG99"/>
<reference evidence="8 9" key="1">
    <citation type="submission" date="2018-12" db="EMBL/GenBank/DDBJ databases">
        <title>Complete genome of Litorilituus sediminis.</title>
        <authorList>
            <person name="Liu A."/>
            <person name="Rong J."/>
        </authorList>
    </citation>
    <scope>NUCLEOTIDE SEQUENCE [LARGE SCALE GENOMIC DNA]</scope>
    <source>
        <strain evidence="8 9">JCM 17549</strain>
    </source>
</reference>
<protein>
    <submittedName>
        <fullName evidence="8">LysE family translocator</fullName>
    </submittedName>
</protein>
<evidence type="ECO:0000256" key="3">
    <source>
        <dbReference type="ARBA" id="ARBA00022475"/>
    </source>
</evidence>
<gene>
    <name evidence="8" type="ORF">EMK97_12950</name>
</gene>
<dbReference type="Pfam" id="PF01810">
    <property type="entry name" value="LysE"/>
    <property type="match status" value="1"/>
</dbReference>
<dbReference type="PANTHER" id="PTHR30086">
    <property type="entry name" value="ARGININE EXPORTER PROTEIN ARGO"/>
    <property type="match status" value="1"/>
</dbReference>
<evidence type="ECO:0000313" key="9">
    <source>
        <dbReference type="Proteomes" id="UP000290244"/>
    </source>
</evidence>
<feature type="transmembrane region" description="Helical" evidence="7">
    <location>
        <begin position="130"/>
        <end position="151"/>
    </location>
</feature>
<proteinExistence type="inferred from homology"/>
<evidence type="ECO:0000256" key="6">
    <source>
        <dbReference type="ARBA" id="ARBA00023136"/>
    </source>
</evidence>
<name>A0A4V0ZG99_9GAMM</name>
<dbReference type="InterPro" id="IPR001123">
    <property type="entry name" value="LeuE-type"/>
</dbReference>
<dbReference type="KEGG" id="lsd:EMK97_12950"/>
<dbReference type="OrthoDB" id="9804822at2"/>
<keyword evidence="5 7" id="KW-1133">Transmembrane helix</keyword>
<evidence type="ECO:0000313" key="8">
    <source>
        <dbReference type="EMBL" id="QBG36560.1"/>
    </source>
</evidence>
<accession>A0A4V0ZG99</accession>
<dbReference type="EMBL" id="CP034759">
    <property type="protein sequence ID" value="QBG36560.1"/>
    <property type="molecule type" value="Genomic_DNA"/>
</dbReference>
<dbReference type="PIRSF" id="PIRSF006324">
    <property type="entry name" value="LeuE"/>
    <property type="match status" value="1"/>
</dbReference>
<keyword evidence="4 7" id="KW-0812">Transmembrane</keyword>
<feature type="transmembrane region" description="Helical" evidence="7">
    <location>
        <begin position="20"/>
        <end position="41"/>
    </location>
</feature>
<sequence length="218" mass="23746">MLLSRPFCYEIPSMELSSYLIYLSVSIVASVSIGPSAVLAASNGLNFGRRKALSGVLGHVTAIFILAILSAAGIGSIFLASEWAYQLIRVLGCLYLIHIGISMWRSKGNWSLIQENTNTPSSKHLYKKSLLLGLSNPKALVFFTALFPQFLNLKAALLPQLTLLISTSLVNAFLFTFLYALIGYNFKARLLPLLNGGRLGRIMGSMFFGFAAMLAVSK</sequence>
<dbReference type="Proteomes" id="UP000290244">
    <property type="component" value="Chromosome"/>
</dbReference>
<feature type="transmembrane region" description="Helical" evidence="7">
    <location>
        <begin position="163"/>
        <end position="186"/>
    </location>
</feature>
<keyword evidence="3" id="KW-1003">Cell membrane</keyword>
<dbReference type="GO" id="GO:0005886">
    <property type="term" value="C:plasma membrane"/>
    <property type="evidence" value="ECO:0007669"/>
    <property type="project" value="UniProtKB-SubCell"/>
</dbReference>
<organism evidence="8 9">
    <name type="scientific">Litorilituus sediminis</name>
    <dbReference type="NCBI Taxonomy" id="718192"/>
    <lineage>
        <taxon>Bacteria</taxon>
        <taxon>Pseudomonadati</taxon>
        <taxon>Pseudomonadota</taxon>
        <taxon>Gammaproteobacteria</taxon>
        <taxon>Alteromonadales</taxon>
        <taxon>Colwelliaceae</taxon>
        <taxon>Litorilituus</taxon>
    </lineage>
</organism>
<comment type="similarity">
    <text evidence="2">Belongs to the Rht family.</text>
</comment>
<keyword evidence="6 7" id="KW-0472">Membrane</keyword>
<evidence type="ECO:0000256" key="4">
    <source>
        <dbReference type="ARBA" id="ARBA00022692"/>
    </source>
</evidence>
<feature type="transmembrane region" description="Helical" evidence="7">
    <location>
        <begin position="83"/>
        <end position="104"/>
    </location>
</feature>
<evidence type="ECO:0000256" key="5">
    <source>
        <dbReference type="ARBA" id="ARBA00022989"/>
    </source>
</evidence>
<evidence type="ECO:0000256" key="2">
    <source>
        <dbReference type="ARBA" id="ARBA00007928"/>
    </source>
</evidence>
<feature type="transmembrane region" description="Helical" evidence="7">
    <location>
        <begin position="198"/>
        <end position="216"/>
    </location>
</feature>
<comment type="subcellular location">
    <subcellularLocation>
        <location evidence="1">Cell membrane</location>
        <topology evidence="1">Multi-pass membrane protein</topology>
    </subcellularLocation>
</comment>
<keyword evidence="9" id="KW-1185">Reference proteome</keyword>
<dbReference type="PANTHER" id="PTHR30086:SF14">
    <property type="entry name" value="HOMOSERINE_HOMOSERINE LACTONE EFFLUX PROTEIN"/>
    <property type="match status" value="1"/>
</dbReference>